<accession>A0A5M6IX86</accession>
<dbReference type="Pfam" id="PF14307">
    <property type="entry name" value="Glyco_tran_WbsX"/>
    <property type="match status" value="1"/>
</dbReference>
<keyword evidence="2" id="KW-0808">Transferase</keyword>
<dbReference type="GO" id="GO:0016740">
    <property type="term" value="F:transferase activity"/>
    <property type="evidence" value="ECO:0007669"/>
    <property type="project" value="UniProtKB-KW"/>
</dbReference>
<dbReference type="OrthoDB" id="9816424at2"/>
<keyword evidence="3" id="KW-1185">Reference proteome</keyword>
<evidence type="ECO:0000313" key="3">
    <source>
        <dbReference type="Proteomes" id="UP000325255"/>
    </source>
</evidence>
<dbReference type="Gene3D" id="3.20.20.80">
    <property type="entry name" value="Glycosidases"/>
    <property type="match status" value="1"/>
</dbReference>
<organism evidence="2 3">
    <name type="scientific">Rhodovastum atsumiense</name>
    <dbReference type="NCBI Taxonomy" id="504468"/>
    <lineage>
        <taxon>Bacteria</taxon>
        <taxon>Pseudomonadati</taxon>
        <taxon>Pseudomonadota</taxon>
        <taxon>Alphaproteobacteria</taxon>
        <taxon>Acetobacterales</taxon>
        <taxon>Acetobacteraceae</taxon>
        <taxon>Rhodovastum</taxon>
    </lineage>
</organism>
<dbReference type="InterPro" id="IPR032719">
    <property type="entry name" value="WbsX"/>
</dbReference>
<protein>
    <submittedName>
        <fullName evidence="2">Glycosyltransferase</fullName>
    </submittedName>
</protein>
<dbReference type="PANTHER" id="PTHR41244:SF1">
    <property type="entry name" value="GLYCOSYLTRANSFERASE"/>
    <property type="match status" value="1"/>
</dbReference>
<feature type="domain" description="Glycosyltransferase 2-like" evidence="1">
    <location>
        <begin position="317"/>
        <end position="483"/>
    </location>
</feature>
<comment type="caution">
    <text evidence="2">The sequence shown here is derived from an EMBL/GenBank/DDBJ whole genome shotgun (WGS) entry which is preliminary data.</text>
</comment>
<dbReference type="AlphaFoldDB" id="A0A5M6IX86"/>
<evidence type="ECO:0000259" key="1">
    <source>
        <dbReference type="Pfam" id="PF00535"/>
    </source>
</evidence>
<dbReference type="SUPFAM" id="SSF53448">
    <property type="entry name" value="Nucleotide-diphospho-sugar transferases"/>
    <property type="match status" value="1"/>
</dbReference>
<gene>
    <name evidence="2" type="ORF">F1189_07815</name>
</gene>
<sequence length="910" mass="100718">MPSVAMEELKRAHNMLCSNFVSEDLFRQALGGGRADISCVVAYLRMPPRQRPVLSWYFDRDFYLATNPDIAETGLDPLLHFIERGCARLRSPHPLVDLPYMAAGNAAALGAVPRPDALADMLEHNLARPSPYFDPDHYLATDGAAAAGSGLLRRFLQHGLQAGRRPNPHLDPAWYAQRYDDVPNDPYLAMCHFLLQGDAEGRAAGPAFDGALYRARYPDVAEAGVPPLRHYLEYGEREGRQAPTERRAALAVPAGAGRVVTIDPDTVLAIDRDLRTRIDAAREQRRQAVRVSLHPAASPNGDSARLTFPRTASPRLSILISARHAPDAAIACLRSLQTVQPQLAFEVVLVDDGMPASASAWLQAVPNLVWLRRATKTTFPAACNQAFARCRGEYVLLLADDTQVMPGAIEALVAALDADPAVAAVGPRLLASDGRLQEAGRFLRANGEIGMVGSHADPSEAGFCQDRDVTCCSGAALMFRRALAGATLFDDAYDPESGEDADLCLRFVSAGHRVRHVGGAMMLHHSRDPDVHAFRAMIRGRQRLVARWGDLIRRLDAVRVLAFYLPQFHPTPENDLWWGTGFTEWTNVTKAQPSYVGHYQPHLPADLGFYDLRTPEALTAQALLARRYGIEGFCVYYYNFGKRRVLDRPLATVRAHPGIPFRWCLCWANENWTRQWDGGEREILMAQNYDPDTLDAVIADAVSHAADPRYIRVDGLPLFLVYRPLLLPDAPAFARACRAGFAAAGFPGVHLAYVESVEAAARNLHPADLGFDASVEFPPHGHAVPATSPAEIVKEDWSGYRYDYPATVLAFLQRDAVPCRRYPAVFPGWDNTPRQSLRGTSFDGASPEAFRVYVEEKIEHIRRSLTGEQRLLFVNAWNEWSEGAHLEPDSFYGHRWLEALRDAVEAKARP</sequence>
<proteinExistence type="predicted"/>
<dbReference type="InterPro" id="IPR001173">
    <property type="entry name" value="Glyco_trans_2-like"/>
</dbReference>
<dbReference type="InterPro" id="IPR029044">
    <property type="entry name" value="Nucleotide-diphossugar_trans"/>
</dbReference>
<dbReference type="Proteomes" id="UP000325255">
    <property type="component" value="Unassembled WGS sequence"/>
</dbReference>
<reference evidence="2 3" key="1">
    <citation type="submission" date="2019-09" db="EMBL/GenBank/DDBJ databases">
        <title>Genome sequence of Rhodovastum atsumiense, a diverse member of the Acetobacteraceae family of non-sulfur purple photosynthetic bacteria.</title>
        <authorList>
            <person name="Meyer T."/>
            <person name="Kyndt J."/>
        </authorList>
    </citation>
    <scope>NUCLEOTIDE SEQUENCE [LARGE SCALE GENOMIC DNA]</scope>
    <source>
        <strain evidence="2 3">DSM 21279</strain>
    </source>
</reference>
<dbReference type="Gene3D" id="3.90.550.10">
    <property type="entry name" value="Spore Coat Polysaccharide Biosynthesis Protein SpsA, Chain A"/>
    <property type="match status" value="1"/>
</dbReference>
<dbReference type="PANTHER" id="PTHR41244">
    <property type="entry name" value="RHAMNAN SYNTHESIS F"/>
    <property type="match status" value="1"/>
</dbReference>
<dbReference type="Pfam" id="PF00535">
    <property type="entry name" value="Glycos_transf_2"/>
    <property type="match status" value="1"/>
</dbReference>
<dbReference type="EMBL" id="VWPK01000009">
    <property type="protein sequence ID" value="KAA5612933.1"/>
    <property type="molecule type" value="Genomic_DNA"/>
</dbReference>
<dbReference type="CDD" id="cd11579">
    <property type="entry name" value="Glyco_tran_WbsX"/>
    <property type="match status" value="1"/>
</dbReference>
<name>A0A5M6IX86_9PROT</name>
<evidence type="ECO:0000313" key="2">
    <source>
        <dbReference type="EMBL" id="KAA5612933.1"/>
    </source>
</evidence>